<evidence type="ECO:0000313" key="4">
    <source>
        <dbReference type="Proteomes" id="UP000606193"/>
    </source>
</evidence>
<keyword evidence="1" id="KW-1133">Transmembrane helix</keyword>
<keyword evidence="1" id="KW-0812">Transmembrane</keyword>
<feature type="transmembrane region" description="Helical" evidence="1">
    <location>
        <begin position="66"/>
        <end position="93"/>
    </location>
</feature>
<dbReference type="Proteomes" id="UP000606193">
    <property type="component" value="Unassembled WGS sequence"/>
</dbReference>
<evidence type="ECO:0000259" key="2">
    <source>
        <dbReference type="Pfam" id="PF03703"/>
    </source>
</evidence>
<proteinExistence type="predicted"/>
<evidence type="ECO:0000256" key="1">
    <source>
        <dbReference type="SAM" id="Phobius"/>
    </source>
</evidence>
<dbReference type="EMBL" id="JACRSX010000006">
    <property type="protein sequence ID" value="MBC8562359.1"/>
    <property type="molecule type" value="Genomic_DNA"/>
</dbReference>
<dbReference type="RefSeq" id="WP_249297775.1">
    <property type="nucleotide sequence ID" value="NZ_JACRSX010000006.1"/>
</dbReference>
<feature type="domain" description="YdbS-like PH" evidence="2">
    <location>
        <begin position="95"/>
        <end position="148"/>
    </location>
</feature>
<sequence length="221" mass="25328">MNKSDLELMVGDQEQILWRGRPDFKCFLLESIFNSMLPVAVIWALVDGSMIGTIRMASAGAMSGGFGLAFLGFFLLHLMPVWLYVGGVLFSILKYKHTEFIITDKGVYISGGMFTYNYEMKPFTDLSHINIHRGIFDQMLGVGDVIMVCGHTTYNTDTRNGHSNHDHEGFKIYDIPEYQKVFSMLKKLQTDIYADTMYPNDMRPQDNHGYQTQYRGMDQNR</sequence>
<keyword evidence="4" id="KW-1185">Reference proteome</keyword>
<comment type="caution">
    <text evidence="3">The sequence shown here is derived from an EMBL/GenBank/DDBJ whole genome shotgun (WGS) entry which is preliminary data.</text>
</comment>
<protein>
    <submittedName>
        <fullName evidence="3">PH domain-containing protein</fullName>
    </submittedName>
</protein>
<reference evidence="3 4" key="1">
    <citation type="submission" date="2020-08" db="EMBL/GenBank/DDBJ databases">
        <title>Genome public.</title>
        <authorList>
            <person name="Liu C."/>
            <person name="Sun Q."/>
        </authorList>
    </citation>
    <scope>NUCLEOTIDE SEQUENCE [LARGE SCALE GENOMIC DNA]</scope>
    <source>
        <strain evidence="3 4">NSJ-37</strain>
    </source>
</reference>
<accession>A0ABR7N1I8</accession>
<evidence type="ECO:0000313" key="3">
    <source>
        <dbReference type="EMBL" id="MBC8562359.1"/>
    </source>
</evidence>
<dbReference type="InterPro" id="IPR005182">
    <property type="entry name" value="YdbS-like_PH"/>
</dbReference>
<organism evidence="3 4">
    <name type="scientific">Jutongia huaianensis</name>
    <dbReference type="NCBI Taxonomy" id="2763668"/>
    <lineage>
        <taxon>Bacteria</taxon>
        <taxon>Bacillati</taxon>
        <taxon>Bacillota</taxon>
        <taxon>Clostridia</taxon>
        <taxon>Lachnospirales</taxon>
        <taxon>Lachnospiraceae</taxon>
        <taxon>Jutongia</taxon>
    </lineage>
</organism>
<dbReference type="Pfam" id="PF03703">
    <property type="entry name" value="bPH_2"/>
    <property type="match status" value="1"/>
</dbReference>
<keyword evidence="1" id="KW-0472">Membrane</keyword>
<name>A0ABR7N1I8_9FIRM</name>
<feature type="transmembrane region" description="Helical" evidence="1">
    <location>
        <begin position="27"/>
        <end position="46"/>
    </location>
</feature>
<gene>
    <name evidence="3" type="ORF">H8704_06905</name>
</gene>